<dbReference type="Gene3D" id="3.10.20.90">
    <property type="entry name" value="Phosphatidylinositol 3-kinase Catalytic Subunit, Chain A, domain 1"/>
    <property type="match status" value="1"/>
</dbReference>
<feature type="region of interest" description="Disordered" evidence="2">
    <location>
        <begin position="1"/>
        <end position="40"/>
    </location>
</feature>
<dbReference type="InterPro" id="IPR019025">
    <property type="entry name" value="Cordon-bleu_ubiquitin_domain"/>
</dbReference>
<feature type="region of interest" description="Disordered" evidence="2">
    <location>
        <begin position="258"/>
        <end position="367"/>
    </location>
</feature>
<dbReference type="GO" id="GO:0005886">
    <property type="term" value="C:plasma membrane"/>
    <property type="evidence" value="ECO:0007669"/>
    <property type="project" value="TreeGrafter"/>
</dbReference>
<dbReference type="EMBL" id="AKHW03001351">
    <property type="protein sequence ID" value="KYO42769.1"/>
    <property type="molecule type" value="Genomic_DNA"/>
</dbReference>
<evidence type="ECO:0000256" key="2">
    <source>
        <dbReference type="SAM" id="MobiDB-lite"/>
    </source>
</evidence>
<organism evidence="4 5">
    <name type="scientific">Alligator mississippiensis</name>
    <name type="common">American alligator</name>
    <dbReference type="NCBI Taxonomy" id="8496"/>
    <lineage>
        <taxon>Eukaryota</taxon>
        <taxon>Metazoa</taxon>
        <taxon>Chordata</taxon>
        <taxon>Craniata</taxon>
        <taxon>Vertebrata</taxon>
        <taxon>Euteleostomi</taxon>
        <taxon>Archelosauria</taxon>
        <taxon>Archosauria</taxon>
        <taxon>Crocodylia</taxon>
        <taxon>Alligatoridae</taxon>
        <taxon>Alligatorinae</taxon>
        <taxon>Alligator</taxon>
    </lineage>
</organism>
<dbReference type="Proteomes" id="UP000050525">
    <property type="component" value="Unassembled WGS sequence"/>
</dbReference>
<dbReference type="GO" id="GO:1990357">
    <property type="term" value="C:terminal web"/>
    <property type="evidence" value="ECO:0007669"/>
    <property type="project" value="TreeGrafter"/>
</dbReference>
<dbReference type="PANTHER" id="PTHR47008">
    <property type="entry name" value="PROTEIN CORDON-BLEU"/>
    <property type="match status" value="1"/>
</dbReference>
<dbReference type="InterPro" id="IPR029071">
    <property type="entry name" value="Ubiquitin-like_domsf"/>
</dbReference>
<proteinExistence type="predicted"/>
<dbReference type="InterPro" id="IPR003124">
    <property type="entry name" value="WH2_dom"/>
</dbReference>
<reference evidence="4 5" key="1">
    <citation type="journal article" date="2012" name="Genome Biol.">
        <title>Sequencing three crocodilian genomes to illuminate the evolution of archosaurs and amniotes.</title>
        <authorList>
            <person name="St John J.A."/>
            <person name="Braun E.L."/>
            <person name="Isberg S.R."/>
            <person name="Miles L.G."/>
            <person name="Chong A.Y."/>
            <person name="Gongora J."/>
            <person name="Dalzell P."/>
            <person name="Moran C."/>
            <person name="Bed'hom B."/>
            <person name="Abzhanov A."/>
            <person name="Burgess S.C."/>
            <person name="Cooksey A.M."/>
            <person name="Castoe T.A."/>
            <person name="Crawford N.G."/>
            <person name="Densmore L.D."/>
            <person name="Drew J.C."/>
            <person name="Edwards S.V."/>
            <person name="Faircloth B.C."/>
            <person name="Fujita M.K."/>
            <person name="Greenwold M.J."/>
            <person name="Hoffmann F.G."/>
            <person name="Howard J.M."/>
            <person name="Iguchi T."/>
            <person name="Janes D.E."/>
            <person name="Khan S.Y."/>
            <person name="Kohno S."/>
            <person name="de Koning A.J."/>
            <person name="Lance S.L."/>
            <person name="McCarthy F.M."/>
            <person name="McCormack J.E."/>
            <person name="Merchant M.E."/>
            <person name="Peterson D.G."/>
            <person name="Pollock D.D."/>
            <person name="Pourmand N."/>
            <person name="Raney B.J."/>
            <person name="Roessler K.A."/>
            <person name="Sanford J.R."/>
            <person name="Sawyer R.H."/>
            <person name="Schmidt C.J."/>
            <person name="Triplett E.W."/>
            <person name="Tuberville T.D."/>
            <person name="Venegas-Anaya M."/>
            <person name="Howard J.T."/>
            <person name="Jarvis E.D."/>
            <person name="Guillette L.J.Jr."/>
            <person name="Glenn T.C."/>
            <person name="Green R.E."/>
            <person name="Ray D.A."/>
        </authorList>
    </citation>
    <scope>NUCLEOTIDE SEQUENCE [LARGE SCALE GENOMIC DNA]</scope>
    <source>
        <strain evidence="4">KSC_2009_1</strain>
    </source>
</reference>
<dbReference type="CDD" id="cd21801">
    <property type="entry name" value="WH2_Wc_Cobl"/>
    <property type="match status" value="1"/>
</dbReference>
<gene>
    <name evidence="4" type="primary">COBL-1</name>
    <name evidence="4" type="ORF">Y1Q_0016163</name>
</gene>
<dbReference type="InterPro" id="IPR039895">
    <property type="entry name" value="COBL-like"/>
</dbReference>
<comment type="caution">
    <text evidence="4">The sequence shown here is derived from an EMBL/GenBank/DDBJ whole genome shotgun (WGS) entry which is preliminary data.</text>
</comment>
<feature type="compositionally biased region" description="Basic and acidic residues" evidence="2">
    <location>
        <begin position="355"/>
        <end position="366"/>
    </location>
</feature>
<dbReference type="GO" id="GO:0044295">
    <property type="term" value="C:axonal growth cone"/>
    <property type="evidence" value="ECO:0007669"/>
    <property type="project" value="TreeGrafter"/>
</dbReference>
<sequence length="805" mass="87551">MESPGPAGPPAGKKMKSRAPPPPGQPPTASKIHSEQKPPTDVEVIPDQNLVNMKENMINRMVDVTVILPTGEEQRNTVQGSKAVMDLLVDLCSRYHLNPAHHTLELKSWESQQPLNYKPNTLIGVLDLQTVLLKEKVPEGKTKRPPPKVPEKSVRLVVNYLKTQKAVVRVSPEVPLHNIIPAICEKCEVSQEHVVLLRDNITGEELELTKSLDELGIKELYAWDRKRETSRNASVSSDAIEKEKRGFLGFFKVNKRSSKGFSTAPNSPSVMSRSITLGPSQSLGNISGMTANPEIKKRRAPPPPTVTPQLQDTERNGQEKTAAQILQGASSQNDLQKKKRRAPPPPTPTPAMPNRTEEKEDKRKSTVESLQLTQEYIYIVDDVVLELSELEETASVSSCFASEDTTDDSGVMSSPSDIVSLDSQNDIVKLRERSANGQVDTAETEIPHAAELYPVRNASCDSNKSGSTHKSRDEMAASKSDNEDDIAARLQQTLVELDDNLGALEAGHYDTDSDSVFNHVNEVLSPRTSNVNTAQVLACSVPVTVIDEIPRVNDFAAPRNKENALLPNEDGIEDFSVDSVNVVDKPPGNSLKVSSELNIASANNNGDLEREEKPNGILLGNVNESDITVQTNIFGLKKKFKPVVQKPVLKDTSLHTALMEAIQTGGGKERLRKISDSMMNGSQQKPSHSEPENEQSALLAAIRGHSGISGLKKISSAASDELRSFKNADVASQNKENSWAEELSIPPPPAQPPPPPPPPVHLSITAAPTFSTTAESNPGEARQALMEAIRSGTGAARLKKVPLLV</sequence>
<evidence type="ECO:0000256" key="1">
    <source>
        <dbReference type="ARBA" id="ARBA00022553"/>
    </source>
</evidence>
<dbReference type="SMART" id="SM00246">
    <property type="entry name" value="WH2"/>
    <property type="match status" value="3"/>
</dbReference>
<dbReference type="GO" id="GO:0043025">
    <property type="term" value="C:neuronal cell body"/>
    <property type="evidence" value="ECO:0007669"/>
    <property type="project" value="TreeGrafter"/>
</dbReference>
<evidence type="ECO:0000313" key="5">
    <source>
        <dbReference type="Proteomes" id="UP000050525"/>
    </source>
</evidence>
<keyword evidence="1" id="KW-0597">Phosphoprotein</keyword>
<evidence type="ECO:0000313" key="4">
    <source>
        <dbReference type="EMBL" id="KYO42769.1"/>
    </source>
</evidence>
<feature type="compositionally biased region" description="Polar residues" evidence="2">
    <location>
        <begin position="459"/>
        <end position="468"/>
    </location>
</feature>
<keyword evidence="5" id="KW-1185">Reference proteome</keyword>
<dbReference type="CDD" id="cd21800">
    <property type="entry name" value="WH2_Wb_Cobl"/>
    <property type="match status" value="1"/>
</dbReference>
<evidence type="ECO:0000259" key="3">
    <source>
        <dbReference type="PROSITE" id="PS51082"/>
    </source>
</evidence>
<dbReference type="GO" id="GO:0051639">
    <property type="term" value="P:actin filament network formation"/>
    <property type="evidence" value="ECO:0007669"/>
    <property type="project" value="TreeGrafter"/>
</dbReference>
<protein>
    <submittedName>
        <fullName evidence="4">Protein cordon-bleu isoform C</fullName>
    </submittedName>
</protein>
<dbReference type="Pfam" id="PF09469">
    <property type="entry name" value="Cobl"/>
    <property type="match status" value="1"/>
</dbReference>
<dbReference type="GO" id="GO:0003785">
    <property type="term" value="F:actin monomer binding"/>
    <property type="evidence" value="ECO:0007669"/>
    <property type="project" value="InterPro"/>
</dbReference>
<name>A0A151P1J0_ALLMI</name>
<accession>A0A151P1J0</accession>
<dbReference type="GO" id="GO:0005884">
    <property type="term" value="C:actin filament"/>
    <property type="evidence" value="ECO:0007669"/>
    <property type="project" value="TreeGrafter"/>
</dbReference>
<dbReference type="FunFam" id="3.10.20.90:FF:000065">
    <property type="entry name" value="Cordon-bleu WH2 repeat protein"/>
    <property type="match status" value="1"/>
</dbReference>
<dbReference type="CDD" id="cd21799">
    <property type="entry name" value="WH2_Wa_Cobl"/>
    <property type="match status" value="1"/>
</dbReference>
<dbReference type="PROSITE" id="PS51082">
    <property type="entry name" value="WH2"/>
    <property type="match status" value="3"/>
</dbReference>
<dbReference type="GO" id="GO:0001726">
    <property type="term" value="C:ruffle"/>
    <property type="evidence" value="ECO:0007669"/>
    <property type="project" value="TreeGrafter"/>
</dbReference>
<dbReference type="GO" id="GO:0048471">
    <property type="term" value="C:perinuclear region of cytoplasm"/>
    <property type="evidence" value="ECO:0007669"/>
    <property type="project" value="TreeGrafter"/>
</dbReference>
<feature type="compositionally biased region" description="Polar residues" evidence="2">
    <location>
        <begin position="259"/>
        <end position="290"/>
    </location>
</feature>
<feature type="domain" description="WH2" evidence="3">
    <location>
        <begin position="654"/>
        <end position="674"/>
    </location>
</feature>
<feature type="region of interest" description="Disordered" evidence="2">
    <location>
        <begin position="733"/>
        <end position="764"/>
    </location>
</feature>
<feature type="region of interest" description="Disordered" evidence="2">
    <location>
        <begin position="446"/>
        <end position="483"/>
    </location>
</feature>
<dbReference type="GO" id="GO:0044294">
    <property type="term" value="C:dendritic growth cone"/>
    <property type="evidence" value="ECO:0007669"/>
    <property type="project" value="TreeGrafter"/>
</dbReference>
<dbReference type="Pfam" id="PF02205">
    <property type="entry name" value="WH2"/>
    <property type="match status" value="1"/>
</dbReference>
<dbReference type="PANTHER" id="PTHR47008:SF1">
    <property type="entry name" value="PROTEIN CORDON-BLEU"/>
    <property type="match status" value="1"/>
</dbReference>
<feature type="compositionally biased region" description="Pro residues" evidence="2">
    <location>
        <begin position="745"/>
        <end position="760"/>
    </location>
</feature>
<dbReference type="SUPFAM" id="SSF54236">
    <property type="entry name" value="Ubiquitin-like"/>
    <property type="match status" value="1"/>
</dbReference>
<dbReference type="GO" id="GO:0030041">
    <property type="term" value="P:actin filament polymerization"/>
    <property type="evidence" value="ECO:0007669"/>
    <property type="project" value="TreeGrafter"/>
</dbReference>
<feature type="domain" description="WH2" evidence="3">
    <location>
        <begin position="781"/>
        <end position="801"/>
    </location>
</feature>
<feature type="domain" description="WH2" evidence="3">
    <location>
        <begin position="694"/>
        <end position="714"/>
    </location>
</feature>
<dbReference type="AlphaFoldDB" id="A0A151P1J0"/>